<dbReference type="Pfam" id="PF12867">
    <property type="entry name" value="DinB_2"/>
    <property type="match status" value="1"/>
</dbReference>
<dbReference type="EMBL" id="CP013355">
    <property type="protein sequence ID" value="AMC11527.1"/>
    <property type="molecule type" value="Genomic_DNA"/>
</dbReference>
<dbReference type="Gene3D" id="1.20.120.450">
    <property type="entry name" value="dinb family like domain"/>
    <property type="match status" value="1"/>
</dbReference>
<proteinExistence type="predicted"/>
<organism evidence="2 3">
    <name type="scientific">Lutibacter profundi</name>
    <dbReference type="NCBI Taxonomy" id="1622118"/>
    <lineage>
        <taxon>Bacteria</taxon>
        <taxon>Pseudomonadati</taxon>
        <taxon>Bacteroidota</taxon>
        <taxon>Flavobacteriia</taxon>
        <taxon>Flavobacteriales</taxon>
        <taxon>Flavobacteriaceae</taxon>
        <taxon>Lutibacter</taxon>
    </lineage>
</organism>
<dbReference type="PATRIC" id="fig|1622118.3.peg.2008"/>
<feature type="domain" description="DinB-like" evidence="1">
    <location>
        <begin position="8"/>
        <end position="144"/>
    </location>
</feature>
<accession>A0A109RP71</accession>
<dbReference type="STRING" id="1622118.Lupro_09725"/>
<dbReference type="AlphaFoldDB" id="A0A109RP71"/>
<keyword evidence="3" id="KW-1185">Reference proteome</keyword>
<protein>
    <submittedName>
        <fullName evidence="2">Damage-inducible protein DinB</fullName>
    </submittedName>
</protein>
<evidence type="ECO:0000313" key="2">
    <source>
        <dbReference type="EMBL" id="AMC11527.1"/>
    </source>
</evidence>
<reference evidence="3" key="1">
    <citation type="submission" date="2015-12" db="EMBL/GenBank/DDBJ databases">
        <title>Complete genome sequence of Lutibacter profundus strain LP1.</title>
        <authorList>
            <person name="Wissuwa J."/>
            <person name="Le Moine Bauer S."/>
            <person name="Stokke R."/>
            <person name="Dahle H."/>
            <person name="Steen I.H."/>
        </authorList>
    </citation>
    <scope>NUCLEOTIDE SEQUENCE [LARGE SCALE GENOMIC DNA]</scope>
    <source>
        <strain evidence="3">LP1</strain>
    </source>
</reference>
<dbReference type="RefSeq" id="WP_068209438.1">
    <property type="nucleotide sequence ID" value="NZ_CP013355.1"/>
</dbReference>
<name>A0A109RP71_9FLAO</name>
<dbReference type="InterPro" id="IPR024775">
    <property type="entry name" value="DinB-like"/>
</dbReference>
<evidence type="ECO:0000259" key="1">
    <source>
        <dbReference type="Pfam" id="PF12867"/>
    </source>
</evidence>
<dbReference type="Proteomes" id="UP000059672">
    <property type="component" value="Chromosome"/>
</dbReference>
<dbReference type="OrthoDB" id="4295522at2"/>
<sequence length="151" mass="17638">MQQQLETLIETRKFTLKVIEHCTIEQLNKIPKGFKNNIAWNLAHLVVTQQLLCYKLSGLTCLISEEMIENFQKGTAPTYIISEAEFELIKKQFIALPNQLKEDYFKGIFKNYYEYETSVNITLKNIEDGIFFNSFHEGIHLGVILQLLKFI</sequence>
<gene>
    <name evidence="2" type="ORF">Lupro_09725</name>
</gene>
<evidence type="ECO:0000313" key="3">
    <source>
        <dbReference type="Proteomes" id="UP000059672"/>
    </source>
</evidence>
<dbReference type="SUPFAM" id="SSF109854">
    <property type="entry name" value="DinB/YfiT-like putative metalloenzymes"/>
    <property type="match status" value="1"/>
</dbReference>
<dbReference type="KEGG" id="lut:Lupro_09725"/>
<reference evidence="2 3" key="2">
    <citation type="journal article" date="2016" name="Int. J. Syst. Evol. Microbiol.">
        <title>Lutibacter profundi sp. nov., isolated from a deep-sea hydrothermal system on the Arctic Mid-Ocean Ridge and emended description of the genus Lutibacter.</title>
        <authorList>
            <person name="Le Moine Bauer S."/>
            <person name="Roalkvam I."/>
            <person name="Steen I.H."/>
            <person name="Dahle H."/>
        </authorList>
    </citation>
    <scope>NUCLEOTIDE SEQUENCE [LARGE SCALE GENOMIC DNA]</scope>
    <source>
        <strain evidence="2 3">LP1</strain>
    </source>
</reference>
<dbReference type="InterPro" id="IPR034660">
    <property type="entry name" value="DinB/YfiT-like"/>
</dbReference>